<evidence type="ECO:0000313" key="4">
    <source>
        <dbReference type="EMBL" id="MEL0630162.1"/>
    </source>
</evidence>
<reference evidence="4 5" key="1">
    <citation type="submission" date="2024-02" db="EMBL/GenBank/DDBJ databases">
        <title>Bacteria isolated from the canopy kelp, Nereocystis luetkeana.</title>
        <authorList>
            <person name="Pfister C.A."/>
            <person name="Younker I.T."/>
            <person name="Light S.H."/>
        </authorList>
    </citation>
    <scope>NUCLEOTIDE SEQUENCE [LARGE SCALE GENOMIC DNA]</scope>
    <source>
        <strain evidence="4 5">TI.1.05</strain>
    </source>
</reference>
<dbReference type="Gene3D" id="1.25.40.10">
    <property type="entry name" value="Tetratricopeptide repeat domain"/>
    <property type="match status" value="1"/>
</dbReference>
<dbReference type="PROSITE" id="PS51257">
    <property type="entry name" value="PROKAR_LIPOPROTEIN"/>
    <property type="match status" value="1"/>
</dbReference>
<gene>
    <name evidence="4" type="ORF">V6256_11155</name>
</gene>
<dbReference type="Proteomes" id="UP001369082">
    <property type="component" value="Unassembled WGS sequence"/>
</dbReference>
<evidence type="ECO:0000256" key="2">
    <source>
        <dbReference type="SAM" id="MobiDB-lite"/>
    </source>
</evidence>
<dbReference type="PROSITE" id="PS50005">
    <property type="entry name" value="TPR"/>
    <property type="match status" value="1"/>
</dbReference>
<feature type="signal peptide" evidence="3">
    <location>
        <begin position="1"/>
        <end position="23"/>
    </location>
</feature>
<name>A0ABU9GS51_9GAMM</name>
<keyword evidence="1" id="KW-0802">TPR repeat</keyword>
<feature type="repeat" description="TPR" evidence="1">
    <location>
        <begin position="90"/>
        <end position="123"/>
    </location>
</feature>
<evidence type="ECO:0000256" key="3">
    <source>
        <dbReference type="SAM" id="SignalP"/>
    </source>
</evidence>
<dbReference type="SMART" id="SM00028">
    <property type="entry name" value="TPR"/>
    <property type="match status" value="2"/>
</dbReference>
<organism evidence="4 5">
    <name type="scientific">Psychromonas aquatilis</name>
    <dbReference type="NCBI Taxonomy" id="2005072"/>
    <lineage>
        <taxon>Bacteria</taxon>
        <taxon>Pseudomonadati</taxon>
        <taxon>Pseudomonadota</taxon>
        <taxon>Gammaproteobacteria</taxon>
        <taxon>Alteromonadales</taxon>
        <taxon>Psychromonadaceae</taxon>
        <taxon>Psychromonas</taxon>
    </lineage>
</organism>
<dbReference type="InterPro" id="IPR011990">
    <property type="entry name" value="TPR-like_helical_dom_sf"/>
</dbReference>
<evidence type="ECO:0000313" key="5">
    <source>
        <dbReference type="Proteomes" id="UP001369082"/>
    </source>
</evidence>
<feature type="region of interest" description="Disordered" evidence="2">
    <location>
        <begin position="26"/>
        <end position="49"/>
    </location>
</feature>
<protein>
    <submittedName>
        <fullName evidence="4">Tetratricopeptide repeat protein</fullName>
    </submittedName>
</protein>
<comment type="caution">
    <text evidence="4">The sequence shown here is derived from an EMBL/GenBank/DDBJ whole genome shotgun (WGS) entry which is preliminary data.</text>
</comment>
<sequence length="137" mass="14909">MNNYKKITIACCSCFLFACSVQPVDTTPTESTTPSTITDATETDTTNNTVKGNSALNSLLSLAEQQENSGNLQAATGTLERAVRISPRYPETYLRLAELNYRQGKTAQAQSFAEKALSLNPNQALTEQAESLLQKLQ</sequence>
<dbReference type="EMBL" id="JBAKAZ010000043">
    <property type="protein sequence ID" value="MEL0630162.1"/>
    <property type="molecule type" value="Genomic_DNA"/>
</dbReference>
<dbReference type="Pfam" id="PF14559">
    <property type="entry name" value="TPR_19"/>
    <property type="match status" value="1"/>
</dbReference>
<accession>A0ABU9GS51</accession>
<proteinExistence type="predicted"/>
<dbReference type="SUPFAM" id="SSF48452">
    <property type="entry name" value="TPR-like"/>
    <property type="match status" value="1"/>
</dbReference>
<keyword evidence="3" id="KW-0732">Signal</keyword>
<feature type="chain" id="PRO_5047221396" evidence="3">
    <location>
        <begin position="24"/>
        <end position="137"/>
    </location>
</feature>
<dbReference type="RefSeq" id="WP_341598292.1">
    <property type="nucleotide sequence ID" value="NZ_JBAKAZ010000043.1"/>
</dbReference>
<dbReference type="InterPro" id="IPR019734">
    <property type="entry name" value="TPR_rpt"/>
</dbReference>
<keyword evidence="5" id="KW-1185">Reference proteome</keyword>
<evidence type="ECO:0000256" key="1">
    <source>
        <dbReference type="PROSITE-ProRule" id="PRU00339"/>
    </source>
</evidence>